<dbReference type="InterPro" id="IPR054289">
    <property type="entry name" value="DUF7025"/>
</dbReference>
<feature type="domain" description="AAA+ ATPase" evidence="2">
    <location>
        <begin position="1168"/>
        <end position="1292"/>
    </location>
</feature>
<feature type="region of interest" description="Disordered" evidence="1">
    <location>
        <begin position="391"/>
        <end position="421"/>
    </location>
</feature>
<gene>
    <name evidence="3" type="ORF">OEA41_008695</name>
</gene>
<dbReference type="FunFam" id="1.25.40.10:FF:000202">
    <property type="entry name" value="Unplaced genomic scaffold supercont1.7, whole genome shotgun sequence"/>
    <property type="match status" value="1"/>
</dbReference>
<feature type="compositionally biased region" description="Low complexity" evidence="1">
    <location>
        <begin position="654"/>
        <end position="674"/>
    </location>
</feature>
<dbReference type="CDD" id="cd19481">
    <property type="entry name" value="RecA-like_protease"/>
    <property type="match status" value="1"/>
</dbReference>
<sequence length="1389" mass="157038">MGEWSEAEAEKQFVERALRLAASNNAADPSPRPASNGEKSTPPVEDDTEGSEGDPKMLLQPETRPISHEQLVIEVKGIYAGLVMVEAKSIDIDERQSAAAQEKDPVKRVQLKNDQWQSLIALHKQLLHEHHDFFLASQHPSASLALQELAAKYSMPGRMWRHGIHAFLEVLRHRLPESLEHMLAFIYIAYTMVALLYETVPTFEDTWIECLGDLGRYRMAIEDDEAELRETWSNVARFWYSIAADKHPTVGRLYHHLAILARPYSLEQLSLYTRSLTCIAHFESARVSIMTLFNPSLRGKPPSSFEPALIELHAILFTSQSSNSFARFDDALEKLENGGLLKKYISRAPSRLKEKLVHAAVSNIAALFEYGTPQENSSLCLAYQQAQTVKEEPTEGSVDDSEILPSSTGSPKSEVDDTGSSEPGASVAFISYASRLASAILAISLERAQNENVHPSLNVYLTFIWSLIIVQQAWSPVEEEKVWKIIENDIPWLAICSFLNTLLAKLKAMAEDSPKLVEAMTVRVWAENFPETGRPLQEDFIMRGQRYTGNYFPDTWFQDAVNDDDEPMVQARWQRLLWLGIRIASAKRWIRYDMEKNTKHKRIANETRTAELVYDGETWSQLLKSLADDEACTGNHAFLFQASEANPPGDSEIDSSSQSSSPGDSVSSSGSSAEGEGDEKLQKILGALKKETGKLQNKREVELNGTNADFIRLDHLWSNDKHRYVLEKSSEHTEAGKYEQYAFNVRRSFDWENKHTGTSLDIRSKPLKAALRHIMGQVKGISLEGDLPSVDPKTIFLFLEELRAYMKTLRAQSKAEKKQEKAKEIALKAKHLKVLIKYLDHDYDETKKSLYPLLESKKITFDLLWALYKSNEIVFAPTYNTEDEPRAFKLEYTSLDQSIVKGNYYTIEGRYLEFDGKIFGKGKVQVTVEAFKGPRPISSLNCFPLRFHPDPAKLEKKLIERGKKFTDLAGEKNRVHEGIAFYKKRLDIVKVNIAGRVMIDPATFRRINPNYPISTIKPEDKDILSEPESDDSDEPKDNSSDGEDQDQTDQFDDGKKEPKPRMKWVKDKETNKFHCVDVPVNEAGNVVQAEEIEEIPRQNNSGQREFTDEEYLIASPVALGFSFDVKLWLELAVDGIREIDWNENAFDSLVIPQAQKKVVQSLKASKGTGLVAVLHGPPGTGKTLTAEAIAEMLKKPLYSVSAGELGTSMTRLEKNLSEILDIAHTWRAILLIDEADVFLEQRDVRDVGRNALVSIFLRKLEYFQGILFLTTNRVATFDEAFQSRIHIGLRYGKLDIKAKKGIWKCFIDRVRALPDVEVADFTEDDFTKLSNFEVNGREIKNAIRTAQSIALNEDEKLSMMHLLSVLLVADVFANDLKGPGYAEALKCYM</sequence>
<feature type="compositionally biased region" description="Acidic residues" evidence="1">
    <location>
        <begin position="1025"/>
        <end position="1051"/>
    </location>
</feature>
<dbReference type="Gene3D" id="3.40.50.300">
    <property type="entry name" value="P-loop containing nucleotide triphosphate hydrolases"/>
    <property type="match status" value="1"/>
</dbReference>
<feature type="compositionally biased region" description="Basic and acidic residues" evidence="1">
    <location>
        <begin position="1052"/>
        <end position="1064"/>
    </location>
</feature>
<evidence type="ECO:0000256" key="1">
    <source>
        <dbReference type="SAM" id="MobiDB-lite"/>
    </source>
</evidence>
<protein>
    <recommendedName>
        <fullName evidence="2">AAA+ ATPase domain-containing protein</fullName>
    </recommendedName>
</protein>
<comment type="caution">
    <text evidence="3">The sequence shown here is derived from an EMBL/GenBank/DDBJ whole genome shotgun (WGS) entry which is preliminary data.</text>
</comment>
<feature type="region of interest" description="Disordered" evidence="1">
    <location>
        <begin position="1008"/>
        <end position="1064"/>
    </location>
</feature>
<reference evidence="3" key="1">
    <citation type="submission" date="2022-11" db="EMBL/GenBank/DDBJ databases">
        <title>Chromosomal genome sequence assembly and mating type (MAT) locus characterization of the leprose asexual lichenized fungus Lepraria neglecta (Nyl.) Erichsen.</title>
        <authorList>
            <person name="Allen J.L."/>
            <person name="Pfeffer B."/>
        </authorList>
    </citation>
    <scope>NUCLEOTIDE SEQUENCE</scope>
    <source>
        <strain evidence="3">Allen 5258</strain>
    </source>
</reference>
<dbReference type="Proteomes" id="UP001276659">
    <property type="component" value="Unassembled WGS sequence"/>
</dbReference>
<dbReference type="SMART" id="SM00382">
    <property type="entry name" value="AAA"/>
    <property type="match status" value="1"/>
</dbReference>
<dbReference type="GO" id="GO:0005524">
    <property type="term" value="F:ATP binding"/>
    <property type="evidence" value="ECO:0007669"/>
    <property type="project" value="InterPro"/>
</dbReference>
<feature type="region of interest" description="Disordered" evidence="1">
    <location>
        <begin position="642"/>
        <end position="678"/>
    </location>
</feature>
<dbReference type="Pfam" id="PF00004">
    <property type="entry name" value="AAA"/>
    <property type="match status" value="1"/>
</dbReference>
<dbReference type="PANTHER" id="PTHR46411">
    <property type="entry name" value="FAMILY ATPASE, PUTATIVE-RELATED"/>
    <property type="match status" value="1"/>
</dbReference>
<proteinExistence type="predicted"/>
<dbReference type="SUPFAM" id="SSF48452">
    <property type="entry name" value="TPR-like"/>
    <property type="match status" value="1"/>
</dbReference>
<dbReference type="Gene3D" id="1.25.40.10">
    <property type="entry name" value="Tetratricopeptide repeat domain"/>
    <property type="match status" value="1"/>
</dbReference>
<dbReference type="GO" id="GO:0016887">
    <property type="term" value="F:ATP hydrolysis activity"/>
    <property type="evidence" value="ECO:0007669"/>
    <property type="project" value="InterPro"/>
</dbReference>
<evidence type="ECO:0000259" key="2">
    <source>
        <dbReference type="SMART" id="SM00382"/>
    </source>
</evidence>
<dbReference type="EMBL" id="JASNWA010000009">
    <property type="protein sequence ID" value="KAK3169312.1"/>
    <property type="molecule type" value="Genomic_DNA"/>
</dbReference>
<accession>A0AAD9Z3J6</accession>
<dbReference type="PANTHER" id="PTHR46411:SF1">
    <property type="entry name" value="FAMILY ATPASE, PUTATIVE (AFU_ORTHOLOGUE AFUA_7G05752)-RELATED"/>
    <property type="match status" value="1"/>
</dbReference>
<name>A0AAD9Z3J6_9LECA</name>
<keyword evidence="4" id="KW-1185">Reference proteome</keyword>
<dbReference type="SUPFAM" id="SSF52540">
    <property type="entry name" value="P-loop containing nucleoside triphosphate hydrolases"/>
    <property type="match status" value="1"/>
</dbReference>
<dbReference type="InterPro" id="IPR003593">
    <property type="entry name" value="AAA+_ATPase"/>
</dbReference>
<evidence type="ECO:0000313" key="3">
    <source>
        <dbReference type="EMBL" id="KAK3169312.1"/>
    </source>
</evidence>
<organism evidence="3 4">
    <name type="scientific">Lepraria neglecta</name>
    <dbReference type="NCBI Taxonomy" id="209136"/>
    <lineage>
        <taxon>Eukaryota</taxon>
        <taxon>Fungi</taxon>
        <taxon>Dikarya</taxon>
        <taxon>Ascomycota</taxon>
        <taxon>Pezizomycotina</taxon>
        <taxon>Lecanoromycetes</taxon>
        <taxon>OSLEUM clade</taxon>
        <taxon>Lecanoromycetidae</taxon>
        <taxon>Lecanorales</taxon>
        <taxon>Lecanorineae</taxon>
        <taxon>Stereocaulaceae</taxon>
        <taxon>Lepraria</taxon>
    </lineage>
</organism>
<dbReference type="InterPro" id="IPR018834">
    <property type="entry name" value="DNA/RNA-bd_Est1-type"/>
</dbReference>
<feature type="region of interest" description="Disordered" evidence="1">
    <location>
        <begin position="17"/>
        <end position="63"/>
    </location>
</feature>
<evidence type="ECO:0000313" key="4">
    <source>
        <dbReference type="Proteomes" id="UP001276659"/>
    </source>
</evidence>
<dbReference type="InterPro" id="IPR011990">
    <property type="entry name" value="TPR-like_helical_dom_sf"/>
</dbReference>
<dbReference type="Pfam" id="PF10373">
    <property type="entry name" value="EST1_DNA_bind"/>
    <property type="match status" value="1"/>
</dbReference>
<dbReference type="Pfam" id="PF22942">
    <property type="entry name" value="DUF7025"/>
    <property type="match status" value="1"/>
</dbReference>
<dbReference type="InterPro" id="IPR027417">
    <property type="entry name" value="P-loop_NTPase"/>
</dbReference>
<dbReference type="InterPro" id="IPR003959">
    <property type="entry name" value="ATPase_AAA_core"/>
</dbReference>